<reference evidence="1" key="2">
    <citation type="journal article" date="2015" name="Data Brief">
        <title>Shoot transcriptome of the giant reed, Arundo donax.</title>
        <authorList>
            <person name="Barrero R.A."/>
            <person name="Guerrero F.D."/>
            <person name="Moolhuijzen P."/>
            <person name="Goolsby J.A."/>
            <person name="Tidwell J."/>
            <person name="Bellgard S.E."/>
            <person name="Bellgard M.I."/>
        </authorList>
    </citation>
    <scope>NUCLEOTIDE SEQUENCE</scope>
    <source>
        <tissue evidence="1">Shoot tissue taken approximately 20 cm above the soil surface</tissue>
    </source>
</reference>
<evidence type="ECO:0000313" key="1">
    <source>
        <dbReference type="EMBL" id="JAE39146.1"/>
    </source>
</evidence>
<accession>A0A0A9HWA2</accession>
<dbReference type="EMBL" id="GBRH01158750">
    <property type="protein sequence ID" value="JAE39146.1"/>
    <property type="molecule type" value="Transcribed_RNA"/>
</dbReference>
<reference evidence="1" key="1">
    <citation type="submission" date="2014-09" db="EMBL/GenBank/DDBJ databases">
        <authorList>
            <person name="Magalhaes I.L.F."/>
            <person name="Oliveira U."/>
            <person name="Santos F.R."/>
            <person name="Vidigal T.H.D.A."/>
            <person name="Brescovit A.D."/>
            <person name="Santos A.J."/>
        </authorList>
    </citation>
    <scope>NUCLEOTIDE SEQUENCE</scope>
    <source>
        <tissue evidence="1">Shoot tissue taken approximately 20 cm above the soil surface</tissue>
    </source>
</reference>
<protein>
    <submittedName>
        <fullName evidence="1">Uncharacterized protein</fullName>
    </submittedName>
</protein>
<dbReference type="AlphaFoldDB" id="A0A0A9HWA2"/>
<organism evidence="1">
    <name type="scientific">Arundo donax</name>
    <name type="common">Giant reed</name>
    <name type="synonym">Donax arundinaceus</name>
    <dbReference type="NCBI Taxonomy" id="35708"/>
    <lineage>
        <taxon>Eukaryota</taxon>
        <taxon>Viridiplantae</taxon>
        <taxon>Streptophyta</taxon>
        <taxon>Embryophyta</taxon>
        <taxon>Tracheophyta</taxon>
        <taxon>Spermatophyta</taxon>
        <taxon>Magnoliopsida</taxon>
        <taxon>Liliopsida</taxon>
        <taxon>Poales</taxon>
        <taxon>Poaceae</taxon>
        <taxon>PACMAD clade</taxon>
        <taxon>Arundinoideae</taxon>
        <taxon>Arundineae</taxon>
        <taxon>Arundo</taxon>
    </lineage>
</organism>
<proteinExistence type="predicted"/>
<sequence length="52" mass="6048">MNYEMLEVVLSRTEFLVMNLQCGLKETPILHGDLSNFAVTFLGFPMMYLDFQ</sequence>
<name>A0A0A9HWA2_ARUDO</name>